<evidence type="ECO:0000256" key="1">
    <source>
        <dbReference type="ARBA" id="ARBA00007626"/>
    </source>
</evidence>
<comment type="similarity">
    <text evidence="1">Belongs to the PPR family. P subfamily.</text>
</comment>
<accession>A0A803KMK9</accession>
<dbReference type="EnsemblPlants" id="AUR62000265-RA">
    <property type="protein sequence ID" value="AUR62000265-RA:cds"/>
    <property type="gene ID" value="AUR62000265"/>
</dbReference>
<dbReference type="InterPro" id="IPR011990">
    <property type="entry name" value="TPR-like_helical_dom_sf"/>
</dbReference>
<dbReference type="Pfam" id="PF13041">
    <property type="entry name" value="PPR_2"/>
    <property type="match status" value="1"/>
</dbReference>
<reference evidence="4" key="1">
    <citation type="journal article" date="2017" name="Nature">
        <title>The genome of Chenopodium quinoa.</title>
        <authorList>
            <person name="Jarvis D.E."/>
            <person name="Ho Y.S."/>
            <person name="Lightfoot D.J."/>
            <person name="Schmoeckel S.M."/>
            <person name="Li B."/>
            <person name="Borm T.J.A."/>
            <person name="Ohyanagi H."/>
            <person name="Mineta K."/>
            <person name="Michell C.T."/>
            <person name="Saber N."/>
            <person name="Kharbatia N.M."/>
            <person name="Rupper R.R."/>
            <person name="Sharp A.R."/>
            <person name="Dally N."/>
            <person name="Boughton B.A."/>
            <person name="Woo Y.H."/>
            <person name="Gao G."/>
            <person name="Schijlen E.G.W.M."/>
            <person name="Guo X."/>
            <person name="Momin A.A."/>
            <person name="Negrao S."/>
            <person name="Al-Babili S."/>
            <person name="Gehring C."/>
            <person name="Roessner U."/>
            <person name="Jung C."/>
            <person name="Murphy K."/>
            <person name="Arold S.T."/>
            <person name="Gojobori T."/>
            <person name="van der Linden C.G."/>
            <person name="van Loo E.N."/>
            <person name="Jellen E.N."/>
            <person name="Maughan P.J."/>
            <person name="Tester M."/>
        </authorList>
    </citation>
    <scope>NUCLEOTIDE SEQUENCE [LARGE SCALE GENOMIC DNA]</scope>
    <source>
        <strain evidence="4">cv. PI 614886</strain>
    </source>
</reference>
<name>A0A803KMK9_CHEQI</name>
<proteinExistence type="inferred from homology"/>
<dbReference type="InterPro" id="IPR050667">
    <property type="entry name" value="PPR-containing_protein"/>
</dbReference>
<dbReference type="Gene3D" id="1.25.40.10">
    <property type="entry name" value="Tetratricopeptide repeat domain"/>
    <property type="match status" value="2"/>
</dbReference>
<evidence type="ECO:0000256" key="3">
    <source>
        <dbReference type="PROSITE-ProRule" id="PRU00708"/>
    </source>
</evidence>
<dbReference type="NCBIfam" id="TIGR00756">
    <property type="entry name" value="PPR"/>
    <property type="match status" value="1"/>
</dbReference>
<dbReference type="AlphaFoldDB" id="A0A803KMK9"/>
<evidence type="ECO:0000313" key="4">
    <source>
        <dbReference type="EnsemblPlants" id="AUR62000265-RA:cds"/>
    </source>
</evidence>
<feature type="repeat" description="PPR" evidence="3">
    <location>
        <begin position="392"/>
        <end position="427"/>
    </location>
</feature>
<keyword evidence="2" id="KW-0677">Repeat</keyword>
<evidence type="ECO:0000313" key="5">
    <source>
        <dbReference type="Proteomes" id="UP000596660"/>
    </source>
</evidence>
<dbReference type="PROSITE" id="PS51375">
    <property type="entry name" value="PPR"/>
    <property type="match status" value="3"/>
</dbReference>
<dbReference type="InterPro" id="IPR002885">
    <property type="entry name" value="PPR_rpt"/>
</dbReference>
<sequence>MISSTQTPPSQVIHKPLISSHFTVIENPGKFSHQNHSIFSYSSSISEIETENHDTTSSDEVELENGGVFDDTHDVSSSQELELNPNFDEINENNDAQMSDIGLNDQELEGVNGSLESSLDSMDLKLNEEFVVRVLETPLIPGDHLIRFRVEMNLKEMGEKEGGVINAEMLNQLISAFSKLGKGKAAYEAFGKFEEFGYVLNVDKSEKAGEIISFLCKGYKSKEAHVVYLAAKRDNKYYPPQKAVNFLISCLSKVDETVNLSQEVLVDFSDEARKHAINPFSWVIRGLCWTNDIEGAKKLFAEMMEKGPPPGNAIFNIILTLFHGRCQEWLRKGWYDGRSSQARKVLSIAKRKHSKLCPATFHSLIRGYYNLGEFDRAMKLLSEMKDSGVETNVDEYNKLIQSLCLRALDWKSAEKLLEEMKEKGLYLPGIMRGLVSAVKELEQEAVGSEDDHAKP</sequence>
<evidence type="ECO:0000256" key="2">
    <source>
        <dbReference type="ARBA" id="ARBA00022737"/>
    </source>
</evidence>
<keyword evidence="5" id="KW-1185">Reference proteome</keyword>
<feature type="repeat" description="PPR" evidence="3">
    <location>
        <begin position="276"/>
        <end position="310"/>
    </location>
</feature>
<dbReference type="Proteomes" id="UP000596660">
    <property type="component" value="Unplaced"/>
</dbReference>
<dbReference type="PANTHER" id="PTHR47939">
    <property type="entry name" value="MEMBRANE-ASSOCIATED SALT-INDUCIBLE PROTEIN-LIKE"/>
    <property type="match status" value="1"/>
</dbReference>
<dbReference type="Gramene" id="AUR62000265-RA">
    <property type="protein sequence ID" value="AUR62000265-RA:cds"/>
    <property type="gene ID" value="AUR62000265"/>
</dbReference>
<dbReference type="PANTHER" id="PTHR47939:SF10">
    <property type="entry name" value="PENTACOTRIPEPTIDE-REPEAT REGION OF PRORP DOMAIN-CONTAINING PROTEIN"/>
    <property type="match status" value="1"/>
</dbReference>
<evidence type="ECO:0008006" key="6">
    <source>
        <dbReference type="Google" id="ProtNLM"/>
    </source>
</evidence>
<protein>
    <recommendedName>
        <fullName evidence="6">Pentatricopeptide repeat-containing protein</fullName>
    </recommendedName>
</protein>
<feature type="repeat" description="PPR" evidence="3">
    <location>
        <begin position="357"/>
        <end position="391"/>
    </location>
</feature>
<dbReference type="Pfam" id="PF01535">
    <property type="entry name" value="PPR"/>
    <property type="match status" value="2"/>
</dbReference>
<reference evidence="4" key="2">
    <citation type="submission" date="2021-03" db="UniProtKB">
        <authorList>
            <consortium name="EnsemblPlants"/>
        </authorList>
    </citation>
    <scope>IDENTIFICATION</scope>
</reference>
<organism evidence="4 5">
    <name type="scientific">Chenopodium quinoa</name>
    <name type="common">Quinoa</name>
    <dbReference type="NCBI Taxonomy" id="63459"/>
    <lineage>
        <taxon>Eukaryota</taxon>
        <taxon>Viridiplantae</taxon>
        <taxon>Streptophyta</taxon>
        <taxon>Embryophyta</taxon>
        <taxon>Tracheophyta</taxon>
        <taxon>Spermatophyta</taxon>
        <taxon>Magnoliopsida</taxon>
        <taxon>eudicotyledons</taxon>
        <taxon>Gunneridae</taxon>
        <taxon>Pentapetalae</taxon>
        <taxon>Caryophyllales</taxon>
        <taxon>Chenopodiaceae</taxon>
        <taxon>Chenopodioideae</taxon>
        <taxon>Atripliceae</taxon>
        <taxon>Chenopodium</taxon>
    </lineage>
</organism>